<dbReference type="InterPro" id="IPR014907">
    <property type="entry name" value="BT4734-like_N"/>
</dbReference>
<evidence type="ECO:0000313" key="2">
    <source>
        <dbReference type="EMBL" id="TJY62718.1"/>
    </source>
</evidence>
<dbReference type="AlphaFoldDB" id="A0A4U0GUQ5"/>
<protein>
    <submittedName>
        <fullName evidence="2">DUF927 domain-containing protein</fullName>
    </submittedName>
</protein>
<dbReference type="Proteomes" id="UP000309872">
    <property type="component" value="Unassembled WGS sequence"/>
</dbReference>
<sequence>MSTYKFSFYKGPIRNVKPEATALTLGQAVDLIRSDKYKDHIEKLRTTDNKDIRKTLKNVLDFFTFSGVFTKRIADGLKKHSGLIVLDFDDLSADDVARLKTDFSSLDFVAAVFVSPSGNGLKVVVRISGEKAFPTVAAYQLQAFRQLAQFFDDNFDIKIDESGKDVPRVCFVSWDPTAFYNDKATVIEVNPPTDDPGTGDIGAKDLVKDKPADAKAATSKVVDEYARQRKVASDLARVEHVVQQIERDQVDITDDDYDNRMNVGFALATLGEAARDFYKRTVQFNDHDEDDDAKFNDALGKGRFKSPAKFFALAKDAGLSIALPRTLQEVQKKAEALQIIGDQSNTDDFVKYGIYLKKSTNTYWALDMKGIPREISNFSLRILYHINTGDDVAYRLMVIKNIHGLEETLRINTDDFVGAGSFKKVIARKGNFLWKGQDHDLVRLQDMLQRNERHTTMVETLGWNKRSKFYAFANGVFDTTDNIFLPIDEHGIVESTRNGKPINYFIPALSKVFVDKDNMYVNEKKFIYINGSTSYADWSNQILKVFGENGRMGIVIWACALFSDILYQSMGDRMPLPYSYGKRGSGKGTMIQSILMMWGEKQKPIMLGGSTTPVGLMRKMAQICNGMVWLDEFKNGLPFKIIESIKNLYDRNGPTRGKMDNGFATENVPVLSLVWFSGQELPTGEPALFTRTIMMTFEETVRTENARVEFRKLRRMENDGLSHLTVMMMQYRNLFEARFQDEYESALRSLSVEVNNNDVDERLLSSYAMMLATGKLMTETIGLPFSLAEFKDQCINTIKQQYFILAGSDDTSKFWQVVEQLVGAYILKEDEHYVLRNGYVYLFVQDVYHHYVKAMNERREINILDKSTLENYLKSDARAFIARKKMKIGQKYSHAMQFKYAPLGIDLIRGVEEKDIRAKFSEMGLEYENENEPSNDGMPEPVQNEIDFNEFLKK</sequence>
<evidence type="ECO:0000313" key="3">
    <source>
        <dbReference type="Proteomes" id="UP000309872"/>
    </source>
</evidence>
<keyword evidence="3" id="KW-1185">Reference proteome</keyword>
<feature type="domain" description="BT4734-like N-terminal" evidence="1">
    <location>
        <begin position="56"/>
        <end position="180"/>
    </location>
</feature>
<proteinExistence type="predicted"/>
<dbReference type="Pfam" id="PF08800">
    <property type="entry name" value="BT4734-like_N"/>
    <property type="match status" value="1"/>
</dbReference>
<accession>A0A4U0GUQ5</accession>
<reference evidence="2 3" key="1">
    <citation type="submission" date="2019-04" db="EMBL/GenBank/DDBJ databases">
        <title>Sphingobacterium olei sp. nov., isolated from oil-contaminated soil.</title>
        <authorList>
            <person name="Liu B."/>
        </authorList>
    </citation>
    <scope>NUCLEOTIDE SEQUENCE [LARGE SCALE GENOMIC DNA]</scope>
    <source>
        <strain evidence="2 3">Y3L14</strain>
    </source>
</reference>
<comment type="caution">
    <text evidence="2">The sequence shown here is derived from an EMBL/GenBank/DDBJ whole genome shotgun (WGS) entry which is preliminary data.</text>
</comment>
<organism evidence="2 3">
    <name type="scientific">Sphingobacterium alkalisoli</name>
    <dbReference type="NCBI Taxonomy" id="1874115"/>
    <lineage>
        <taxon>Bacteria</taxon>
        <taxon>Pseudomonadati</taxon>
        <taxon>Bacteroidota</taxon>
        <taxon>Sphingobacteriia</taxon>
        <taxon>Sphingobacteriales</taxon>
        <taxon>Sphingobacteriaceae</taxon>
        <taxon>Sphingobacterium</taxon>
    </lineage>
</organism>
<evidence type="ECO:0000259" key="1">
    <source>
        <dbReference type="Pfam" id="PF08800"/>
    </source>
</evidence>
<name>A0A4U0GUQ5_9SPHI</name>
<dbReference type="OrthoDB" id="9801888at2"/>
<dbReference type="EMBL" id="SUKA01000007">
    <property type="protein sequence ID" value="TJY62718.1"/>
    <property type="molecule type" value="Genomic_DNA"/>
</dbReference>
<gene>
    <name evidence="2" type="ORF">FAZ19_19815</name>
</gene>
<dbReference type="RefSeq" id="WP_136822505.1">
    <property type="nucleotide sequence ID" value="NZ_BMJX01000007.1"/>
</dbReference>